<organism evidence="2 3">
    <name type="scientific">Triparma retinervis</name>
    <dbReference type="NCBI Taxonomy" id="2557542"/>
    <lineage>
        <taxon>Eukaryota</taxon>
        <taxon>Sar</taxon>
        <taxon>Stramenopiles</taxon>
        <taxon>Ochrophyta</taxon>
        <taxon>Bolidophyceae</taxon>
        <taxon>Parmales</taxon>
        <taxon>Triparmaceae</taxon>
        <taxon>Triparma</taxon>
    </lineage>
</organism>
<dbReference type="InterPro" id="IPR005199">
    <property type="entry name" value="Glyco_hydro_79"/>
</dbReference>
<comment type="similarity">
    <text evidence="1">Belongs to the glycosyl hydrolase 79 family.</text>
</comment>
<dbReference type="GO" id="GO:0004566">
    <property type="term" value="F:beta-glucuronidase activity"/>
    <property type="evidence" value="ECO:0007669"/>
    <property type="project" value="TreeGrafter"/>
</dbReference>
<protein>
    <recommendedName>
        <fullName evidence="4">Glycoside hydrolase family 79 protein</fullName>
    </recommendedName>
</protein>
<keyword evidence="3" id="KW-1185">Reference proteome</keyword>
<feature type="non-terminal residue" evidence="2">
    <location>
        <position position="1"/>
    </location>
</feature>
<dbReference type="Proteomes" id="UP001165082">
    <property type="component" value="Unassembled WGS sequence"/>
</dbReference>
<name>A0A9W7E7D5_9STRA</name>
<dbReference type="SUPFAM" id="SSF51445">
    <property type="entry name" value="(Trans)glycosidases"/>
    <property type="match status" value="1"/>
</dbReference>
<evidence type="ECO:0008006" key="4">
    <source>
        <dbReference type="Google" id="ProtNLM"/>
    </source>
</evidence>
<evidence type="ECO:0000256" key="1">
    <source>
        <dbReference type="ARBA" id="ARBA00009800"/>
    </source>
</evidence>
<evidence type="ECO:0000313" key="3">
    <source>
        <dbReference type="Proteomes" id="UP001165082"/>
    </source>
</evidence>
<sequence length="446" mass="47414">PGTHDGECREFSDPTNATRLGYEVGSGCLAASRWDELAGFCEGVEGCNLILGLNALIGRTNQTCPEDVDCHNSPGGHECCTTWTGSWNQSNAEALLRYTHEKNYSVYGLEFGNELAGTSGIEATNITPDVYATDFCTLKNLVESIWSSEGDVVPKVISPDNNFDATWYGDFVRLSFEKCGGADVVTWHQYILGAGRDEGASAKALDPAVLDGQIKLGGAIMEAVSDNTPAGAQEPEIWMGEAGGAYNSGRPGVTDAFMSSFWYLDGFGVLSEKGHKSFCRQTLVGGNYGLLRAEGGEGALAPNPDFYALKLWQDLMGREVLGVERSDGGEGGGDRDLRVYAHCRKGGGGVAVLAMNLAGDASKEAEVEGVDGSRRLDFVMTAGDGMDGQQVLLNGALLEMDGSDFPELVGREWQQDEAESGIGSIKLDAQSYGFFVFEGVSCGGKI</sequence>
<dbReference type="Gene3D" id="3.20.20.80">
    <property type="entry name" value="Glycosidases"/>
    <property type="match status" value="1"/>
</dbReference>
<evidence type="ECO:0000313" key="2">
    <source>
        <dbReference type="EMBL" id="GMH65353.1"/>
    </source>
</evidence>
<dbReference type="Pfam" id="PF03662">
    <property type="entry name" value="Glyco_hydro_79n"/>
    <property type="match status" value="1"/>
</dbReference>
<dbReference type="GO" id="GO:0016020">
    <property type="term" value="C:membrane"/>
    <property type="evidence" value="ECO:0007669"/>
    <property type="project" value="InterPro"/>
</dbReference>
<dbReference type="EMBL" id="BRXZ01002575">
    <property type="protein sequence ID" value="GMH65353.1"/>
    <property type="molecule type" value="Genomic_DNA"/>
</dbReference>
<dbReference type="PANTHER" id="PTHR14363">
    <property type="entry name" value="HEPARANASE-RELATED"/>
    <property type="match status" value="1"/>
</dbReference>
<dbReference type="PANTHER" id="PTHR14363:SF17">
    <property type="entry name" value="HEPARANASE-LIKE PROTEIN 3"/>
    <property type="match status" value="1"/>
</dbReference>
<gene>
    <name evidence="2" type="ORF">TrRE_jg9901</name>
</gene>
<proteinExistence type="inferred from homology"/>
<comment type="caution">
    <text evidence="2">The sequence shown here is derived from an EMBL/GenBank/DDBJ whole genome shotgun (WGS) entry which is preliminary data.</text>
</comment>
<dbReference type="AlphaFoldDB" id="A0A9W7E7D5"/>
<accession>A0A9W7E7D5</accession>
<dbReference type="OrthoDB" id="186532at2759"/>
<dbReference type="InterPro" id="IPR017853">
    <property type="entry name" value="GH"/>
</dbReference>
<reference evidence="2" key="1">
    <citation type="submission" date="2022-07" db="EMBL/GenBank/DDBJ databases">
        <title>Genome analysis of Parmales, a sister group of diatoms, reveals the evolutionary specialization of diatoms from phago-mixotrophs to photoautotrophs.</title>
        <authorList>
            <person name="Ban H."/>
            <person name="Sato S."/>
            <person name="Yoshikawa S."/>
            <person name="Kazumasa Y."/>
            <person name="Nakamura Y."/>
            <person name="Ichinomiya M."/>
            <person name="Saitoh K."/>
            <person name="Sato N."/>
            <person name="Blanc-Mathieu R."/>
            <person name="Endo H."/>
            <person name="Kuwata A."/>
            <person name="Ogata H."/>
        </authorList>
    </citation>
    <scope>NUCLEOTIDE SEQUENCE</scope>
</reference>